<evidence type="ECO:0000256" key="6">
    <source>
        <dbReference type="ARBA" id="ARBA00041697"/>
    </source>
</evidence>
<dbReference type="Proteomes" id="UP000250443">
    <property type="component" value="Unassembled WGS sequence"/>
</dbReference>
<evidence type="ECO:0000256" key="7">
    <source>
        <dbReference type="ARBA" id="ARBA00042843"/>
    </source>
</evidence>
<keyword evidence="13" id="KW-0413">Isomerase</keyword>
<evidence type="ECO:0000256" key="8">
    <source>
        <dbReference type="ARBA" id="ARBA00042890"/>
    </source>
</evidence>
<dbReference type="SMART" id="SM00363">
    <property type="entry name" value="S4"/>
    <property type="match status" value="1"/>
</dbReference>
<evidence type="ECO:0000313" key="12">
    <source>
        <dbReference type="EMBL" id="MBF8643543.1"/>
    </source>
</evidence>
<dbReference type="GO" id="GO:0006396">
    <property type="term" value="P:RNA processing"/>
    <property type="evidence" value="ECO:0007669"/>
    <property type="project" value="UniProtKB-ARBA"/>
</dbReference>
<dbReference type="SUPFAM" id="SSF55174">
    <property type="entry name" value="Alpha-L RNA-binding motif"/>
    <property type="match status" value="1"/>
</dbReference>
<dbReference type="InterPro" id="IPR036986">
    <property type="entry name" value="S4_RNA-bd_sf"/>
</dbReference>
<evidence type="ECO:0000313" key="13">
    <source>
        <dbReference type="EMBL" id="SPZ08148.1"/>
    </source>
</evidence>
<evidence type="ECO:0000256" key="10">
    <source>
        <dbReference type="PROSITE-ProRule" id="PRU00182"/>
    </source>
</evidence>
<dbReference type="PANTHER" id="PTHR47683:SF2">
    <property type="entry name" value="RNA-BINDING S4 DOMAIN-CONTAINING PROTEIN"/>
    <property type="match status" value="1"/>
</dbReference>
<dbReference type="InterPro" id="IPR020103">
    <property type="entry name" value="PsdUridine_synth_cat_dom_sf"/>
</dbReference>
<reference evidence="13 14" key="1">
    <citation type="submission" date="2018-06" db="EMBL/GenBank/DDBJ databases">
        <authorList>
            <consortium name="Pathogen Informatics"/>
            <person name="Doyle S."/>
        </authorList>
    </citation>
    <scope>NUCLEOTIDE SEQUENCE [LARGE SCALE GENOMIC DNA]</scope>
    <source>
        <strain evidence="13 14">NCTC11842</strain>
    </source>
</reference>
<sequence>MTDSIRLSKRLIELLGCSRREAELYIEGGWVTVDGNVIDEPQFQVHAETVALLPGASATPLEPVTFLVYQPAGITSLPDADKHLLSRETHWAEDPSERPVLKGHFARLKPGLALQPGAEGLAVYSQDWRTLRKLTEDAAKLEQEYVVEVSGEIAQNGLERLKRGHTHKGQTLPACKVSWQNETRLRFAMKNPAPGIIQRLCESVGLKVVSMKRLRIGGVSMGKLPLGQWRYLSLQERF</sequence>
<dbReference type="GO" id="GO:0003723">
    <property type="term" value="F:RNA binding"/>
    <property type="evidence" value="ECO:0007669"/>
    <property type="project" value="UniProtKB-KW"/>
</dbReference>
<name>A0A2X2CK47_PSELU</name>
<organism evidence="13 14">
    <name type="scientific">Pseudomonas luteola</name>
    <dbReference type="NCBI Taxonomy" id="47886"/>
    <lineage>
        <taxon>Bacteria</taxon>
        <taxon>Pseudomonadati</taxon>
        <taxon>Pseudomonadota</taxon>
        <taxon>Gammaproteobacteria</taxon>
        <taxon>Pseudomonadales</taxon>
        <taxon>Pseudomonadaceae</taxon>
        <taxon>Pseudomonas</taxon>
    </lineage>
</organism>
<proteinExistence type="predicted"/>
<dbReference type="EMBL" id="UAUF01000012">
    <property type="protein sequence ID" value="SPZ08148.1"/>
    <property type="molecule type" value="Genomic_DNA"/>
</dbReference>
<dbReference type="EC" id="5.4.99.21" evidence="3"/>
<comment type="catalytic activity">
    <reaction evidence="2">
        <text>uridine(2604) in 23S rRNA = pseudouridine(2604) in 23S rRNA</text>
        <dbReference type="Rhea" id="RHEA:38875"/>
        <dbReference type="Rhea" id="RHEA-COMP:10093"/>
        <dbReference type="Rhea" id="RHEA-COMP:10094"/>
        <dbReference type="ChEBI" id="CHEBI:65314"/>
        <dbReference type="ChEBI" id="CHEBI:65315"/>
        <dbReference type="EC" id="5.4.99.21"/>
    </reaction>
</comment>
<dbReference type="EMBL" id="JADMCD010000018">
    <property type="protein sequence ID" value="MBF8643543.1"/>
    <property type="molecule type" value="Genomic_DNA"/>
</dbReference>
<evidence type="ECO:0000256" key="3">
    <source>
        <dbReference type="ARBA" id="ARBA00038922"/>
    </source>
</evidence>
<dbReference type="Proteomes" id="UP000626180">
    <property type="component" value="Unassembled WGS sequence"/>
</dbReference>
<dbReference type="SUPFAM" id="SSF55120">
    <property type="entry name" value="Pseudouridine synthase"/>
    <property type="match status" value="1"/>
</dbReference>
<keyword evidence="15" id="KW-1185">Reference proteome</keyword>
<keyword evidence="10" id="KW-0694">RNA-binding</keyword>
<dbReference type="Gene3D" id="3.10.290.10">
    <property type="entry name" value="RNA-binding S4 domain"/>
    <property type="match status" value="1"/>
</dbReference>
<dbReference type="PROSITE" id="PS50889">
    <property type="entry name" value="S4"/>
    <property type="match status" value="1"/>
</dbReference>
<evidence type="ECO:0000256" key="5">
    <source>
        <dbReference type="ARBA" id="ARBA00041420"/>
    </source>
</evidence>
<reference evidence="12 15" key="2">
    <citation type="submission" date="2020-10" db="EMBL/GenBank/DDBJ databases">
        <title>Genome sequences of Pseudomonas isolates.</title>
        <authorList>
            <person name="Wessels L."/>
            <person name="Reich F."/>
            <person name="Hammerl J."/>
        </authorList>
    </citation>
    <scope>NUCLEOTIDE SEQUENCE [LARGE SCALE GENOMIC DNA]</scope>
    <source>
        <strain evidence="12 15">20-MO00624-0</strain>
    </source>
</reference>
<protein>
    <recommendedName>
        <fullName evidence="4">Dual-specificity RNA pseudouridine synthase RluF</fullName>
        <ecNumber evidence="3">5.4.99.21</ecNumber>
    </recommendedName>
    <alternativeName>
        <fullName evidence="6">23S rRNA pseudouridine(2604) synthase</fullName>
    </alternativeName>
    <alternativeName>
        <fullName evidence="8">Ribosomal large subunit pseudouridine synthase F</fullName>
    </alternativeName>
    <alternativeName>
        <fullName evidence="7">rRNA pseudouridylate synthase F</fullName>
    </alternativeName>
    <alternativeName>
        <fullName evidence="9">rRNA-uridine isomerase F</fullName>
    </alternativeName>
    <alternativeName>
        <fullName evidence="5">tRNA(Tyr) pseudouridine(35) synthase</fullName>
    </alternativeName>
</protein>
<evidence type="ECO:0000256" key="4">
    <source>
        <dbReference type="ARBA" id="ARBA00039989"/>
    </source>
</evidence>
<accession>A0A2X2CK47</accession>
<gene>
    <name evidence="13" type="primary">rluF</name>
    <name evidence="12" type="ORF">IRZ65_23045</name>
    <name evidence="13" type="ORF">NCTC11842_02638</name>
</gene>
<evidence type="ECO:0000259" key="11">
    <source>
        <dbReference type="SMART" id="SM00363"/>
    </source>
</evidence>
<dbReference type="AlphaFoldDB" id="A0A2X2CK47"/>
<dbReference type="Gene3D" id="3.30.2350.10">
    <property type="entry name" value="Pseudouridine synthase"/>
    <property type="match status" value="1"/>
</dbReference>
<dbReference type="GO" id="GO:0001522">
    <property type="term" value="P:pseudouridine synthesis"/>
    <property type="evidence" value="ECO:0007669"/>
    <property type="project" value="InterPro"/>
</dbReference>
<dbReference type="RefSeq" id="WP_010794844.1">
    <property type="nucleotide sequence ID" value="NZ_CP069262.1"/>
</dbReference>
<comment type="catalytic activity">
    <reaction evidence="1">
        <text>uridine(35) in tRNA(Tyr) = pseudouridine(35) in tRNA(Tyr)</text>
        <dbReference type="Rhea" id="RHEA:60556"/>
        <dbReference type="Rhea" id="RHEA-COMP:15607"/>
        <dbReference type="Rhea" id="RHEA-COMP:15608"/>
        <dbReference type="ChEBI" id="CHEBI:65314"/>
        <dbReference type="ChEBI" id="CHEBI:65315"/>
    </reaction>
</comment>
<dbReference type="InterPro" id="IPR002942">
    <property type="entry name" value="S4_RNA-bd"/>
</dbReference>
<dbReference type="CDD" id="cd02555">
    <property type="entry name" value="PSSA_1"/>
    <property type="match status" value="1"/>
</dbReference>
<feature type="domain" description="RNA-binding S4" evidence="11">
    <location>
        <begin position="5"/>
        <end position="71"/>
    </location>
</feature>
<evidence type="ECO:0000256" key="9">
    <source>
        <dbReference type="ARBA" id="ARBA00043147"/>
    </source>
</evidence>
<dbReference type="InterPro" id="IPR050343">
    <property type="entry name" value="RsuA_PseudoU_synthase"/>
</dbReference>
<dbReference type="GO" id="GO:0160138">
    <property type="term" value="F:23S rRNA pseudouridine(2604) synthase activity"/>
    <property type="evidence" value="ECO:0007669"/>
    <property type="project" value="UniProtKB-EC"/>
</dbReference>
<evidence type="ECO:0000313" key="15">
    <source>
        <dbReference type="Proteomes" id="UP000626180"/>
    </source>
</evidence>
<evidence type="ECO:0000256" key="2">
    <source>
        <dbReference type="ARBA" id="ARBA00036535"/>
    </source>
</evidence>
<dbReference type="PANTHER" id="PTHR47683">
    <property type="entry name" value="PSEUDOURIDINE SYNTHASE FAMILY PROTEIN-RELATED"/>
    <property type="match status" value="1"/>
</dbReference>
<evidence type="ECO:0000256" key="1">
    <source>
        <dbReference type="ARBA" id="ARBA00036390"/>
    </source>
</evidence>
<dbReference type="CDD" id="cd00165">
    <property type="entry name" value="S4"/>
    <property type="match status" value="1"/>
</dbReference>
<dbReference type="Pfam" id="PF01479">
    <property type="entry name" value="S4"/>
    <property type="match status" value="1"/>
</dbReference>
<evidence type="ECO:0000313" key="14">
    <source>
        <dbReference type="Proteomes" id="UP000250443"/>
    </source>
</evidence>